<name>A0A978VI39_ZIZJJ</name>
<organism evidence="1 2">
    <name type="scientific">Ziziphus jujuba var. spinosa</name>
    <dbReference type="NCBI Taxonomy" id="714518"/>
    <lineage>
        <taxon>Eukaryota</taxon>
        <taxon>Viridiplantae</taxon>
        <taxon>Streptophyta</taxon>
        <taxon>Embryophyta</taxon>
        <taxon>Tracheophyta</taxon>
        <taxon>Spermatophyta</taxon>
        <taxon>Magnoliopsida</taxon>
        <taxon>eudicotyledons</taxon>
        <taxon>Gunneridae</taxon>
        <taxon>Pentapetalae</taxon>
        <taxon>rosids</taxon>
        <taxon>fabids</taxon>
        <taxon>Rosales</taxon>
        <taxon>Rhamnaceae</taxon>
        <taxon>Paliureae</taxon>
        <taxon>Ziziphus</taxon>
    </lineage>
</organism>
<dbReference type="PANTHER" id="PTHR13678:SF2">
    <property type="entry name" value="VACUOLAR PROTEIN SORTING-ASSOCIATED PROTEIN 37A"/>
    <property type="match status" value="1"/>
</dbReference>
<accession>A0A978VI39</accession>
<dbReference type="EMBL" id="JAEACU010000004">
    <property type="protein sequence ID" value="KAH7532758.1"/>
    <property type="molecule type" value="Genomic_DNA"/>
</dbReference>
<evidence type="ECO:0000313" key="1">
    <source>
        <dbReference type="EMBL" id="KAH7532758.1"/>
    </source>
</evidence>
<sequence>MHGEIDPEVIYTHRENLEKESRIMELRIRIMRTTELAAVEEKLHELERQKEEMLRFGSAASLLQRLQDIQEASHHLSKHSFILQLKQIHSVELIL</sequence>
<dbReference type="PANTHER" id="PTHR13678">
    <property type="entry name" value="VACUOLAR PROTEIN SORTING-ASSOCIATED PROTEIN 37"/>
    <property type="match status" value="1"/>
</dbReference>
<dbReference type="GO" id="GO:0000813">
    <property type="term" value="C:ESCRT I complex"/>
    <property type="evidence" value="ECO:0007669"/>
    <property type="project" value="TreeGrafter"/>
</dbReference>
<dbReference type="GO" id="GO:0006612">
    <property type="term" value="P:protein targeting to membrane"/>
    <property type="evidence" value="ECO:0007669"/>
    <property type="project" value="TreeGrafter"/>
</dbReference>
<dbReference type="Proteomes" id="UP000813462">
    <property type="component" value="Unassembled WGS sequence"/>
</dbReference>
<protein>
    <submittedName>
        <fullName evidence="1">Uncharacterized protein</fullName>
    </submittedName>
</protein>
<dbReference type="AlphaFoldDB" id="A0A978VI39"/>
<proteinExistence type="predicted"/>
<comment type="caution">
    <text evidence="1">The sequence shown here is derived from an EMBL/GenBank/DDBJ whole genome shotgun (WGS) entry which is preliminary data.</text>
</comment>
<reference evidence="1" key="1">
    <citation type="journal article" date="2021" name="Front. Plant Sci.">
        <title>Chromosome-Scale Genome Assembly for Chinese Sour Jujube and Insights Into Its Genome Evolution and Domestication Signature.</title>
        <authorList>
            <person name="Shen L.-Y."/>
            <person name="Luo H."/>
            <person name="Wang X.-L."/>
            <person name="Wang X.-M."/>
            <person name="Qiu X.-J."/>
            <person name="Liu H."/>
            <person name="Zhou S.-S."/>
            <person name="Jia K.-H."/>
            <person name="Nie S."/>
            <person name="Bao Y.-T."/>
            <person name="Zhang R.-G."/>
            <person name="Yun Q.-Z."/>
            <person name="Chai Y.-H."/>
            <person name="Lu J.-Y."/>
            <person name="Li Y."/>
            <person name="Zhao S.-W."/>
            <person name="Mao J.-F."/>
            <person name="Jia S.-G."/>
            <person name="Mao Y.-M."/>
        </authorList>
    </citation>
    <scope>NUCLEOTIDE SEQUENCE</scope>
    <source>
        <strain evidence="1">AT0</strain>
        <tissue evidence="1">Leaf</tissue>
    </source>
</reference>
<gene>
    <name evidence="1" type="ORF">FEM48_Zijuj04G0056100</name>
</gene>
<dbReference type="GO" id="GO:0043162">
    <property type="term" value="P:ubiquitin-dependent protein catabolic process via the multivesicular body sorting pathway"/>
    <property type="evidence" value="ECO:0007669"/>
    <property type="project" value="TreeGrafter"/>
</dbReference>
<dbReference type="GO" id="GO:0006623">
    <property type="term" value="P:protein targeting to vacuole"/>
    <property type="evidence" value="ECO:0007669"/>
    <property type="project" value="TreeGrafter"/>
</dbReference>
<evidence type="ECO:0000313" key="2">
    <source>
        <dbReference type="Proteomes" id="UP000813462"/>
    </source>
</evidence>